<feature type="region of interest" description="Disordered" evidence="1">
    <location>
        <begin position="660"/>
        <end position="688"/>
    </location>
</feature>
<keyword evidence="3" id="KW-1185">Reference proteome</keyword>
<feature type="compositionally biased region" description="Acidic residues" evidence="1">
    <location>
        <begin position="428"/>
        <end position="447"/>
    </location>
</feature>
<dbReference type="Proteomes" id="UP001163105">
    <property type="component" value="Unassembled WGS sequence"/>
</dbReference>
<feature type="region of interest" description="Disordered" evidence="1">
    <location>
        <begin position="258"/>
        <end position="285"/>
    </location>
</feature>
<feature type="region of interest" description="Disordered" evidence="1">
    <location>
        <begin position="408"/>
        <end position="462"/>
    </location>
</feature>
<reference evidence="2" key="1">
    <citation type="submission" date="2023-01" db="EMBL/GenBank/DDBJ databases">
        <title>The growth and conidiation of Purpureocillium lavendulum are regulated by nitrogen source and histone H3K14 acetylation.</title>
        <authorList>
            <person name="Tang P."/>
            <person name="Han J."/>
            <person name="Zhang C."/>
            <person name="Tang P."/>
            <person name="Qi F."/>
            <person name="Zhang K."/>
            <person name="Liang L."/>
        </authorList>
    </citation>
    <scope>NUCLEOTIDE SEQUENCE</scope>
    <source>
        <strain evidence="2">YMF1.00683</strain>
    </source>
</reference>
<protein>
    <submittedName>
        <fullName evidence="2">Uncharacterized protein</fullName>
    </submittedName>
</protein>
<feature type="compositionally biased region" description="Polar residues" evidence="1">
    <location>
        <begin position="258"/>
        <end position="271"/>
    </location>
</feature>
<dbReference type="EMBL" id="JAQHRD010000004">
    <property type="protein sequence ID" value="KAJ6441760.1"/>
    <property type="molecule type" value="Genomic_DNA"/>
</dbReference>
<feature type="region of interest" description="Disordered" evidence="1">
    <location>
        <begin position="315"/>
        <end position="335"/>
    </location>
</feature>
<accession>A0AB34FRA7</accession>
<sequence length="698" mass="76829">MSFDEPTLYYALDALRAFSRSIDDGTERARSLAGGSCPLGTLRIANMGALRQKRKTLAKVVDIVNDAMDGYIVAHITSSVSRSDTIKKLLRHYGKLRSIARGVLNTTCNDDDVAWRVAEECYNYSFSNACAQHLDAYLDQPPGPGQSFSSLSSYDDEDPYRRWSAGGYNDLLDDPEYDYDIALCQQQQYDDDNRTRRRLENRHAWIGFWERALRRCHGGPTLFYPPSATPGLEADLRLDDVPRFLFRAYDGGSAGFNSESVVKSPASVSDATTTGSGSGSGSYGRSRTDLLALGRRRAADLLHAHMTRPPVLLLLDDGSSSNSSDDGGGEDDPDNLVSWSSSLLCAIQHAAWRCRTQGLDPGEARVCAVDTRRFPRGQFARDAQLLRAYGDVVSGPWGEPYSEMFLDAGLGPYDDDDGGGGGGGGSNDETEWWEDGNEEEEDGDEREERERRRRRRRRRSRANDNGRYLSQGAVNIEGRSCTTSLRDLEAAGLYRLYPELVSDAALPPWPSWTKRVRQLRARWSSPSLSSPSLWLGRRWYRTNTDDVRTALALARSCFAGFEAVDVVALLLLCFKDRELRQSSMSMSMSMSLSMAAGAGAGAGRGTSSALRGLDLLASLFRADSKDDAGSRAASPTWRVSSGNNKTPVEVRRYMAAAKALRARGRAGSGSRNKETGDDDDDDDDDADFQALTELFAVD</sequence>
<comment type="caution">
    <text evidence="2">The sequence shown here is derived from an EMBL/GenBank/DDBJ whole genome shotgun (WGS) entry which is preliminary data.</text>
</comment>
<name>A0AB34FRA7_9HYPO</name>
<dbReference type="AlphaFoldDB" id="A0AB34FRA7"/>
<evidence type="ECO:0000313" key="3">
    <source>
        <dbReference type="Proteomes" id="UP001163105"/>
    </source>
</evidence>
<evidence type="ECO:0000313" key="2">
    <source>
        <dbReference type="EMBL" id="KAJ6441760.1"/>
    </source>
</evidence>
<gene>
    <name evidence="2" type="ORF">O9K51_05311</name>
</gene>
<feature type="compositionally biased region" description="Basic residues" evidence="1">
    <location>
        <begin position="451"/>
        <end position="460"/>
    </location>
</feature>
<feature type="compositionally biased region" description="Low complexity" evidence="1">
    <location>
        <begin position="315"/>
        <end position="325"/>
    </location>
</feature>
<evidence type="ECO:0000256" key="1">
    <source>
        <dbReference type="SAM" id="MobiDB-lite"/>
    </source>
</evidence>
<organism evidence="2 3">
    <name type="scientific">Purpureocillium lavendulum</name>
    <dbReference type="NCBI Taxonomy" id="1247861"/>
    <lineage>
        <taxon>Eukaryota</taxon>
        <taxon>Fungi</taxon>
        <taxon>Dikarya</taxon>
        <taxon>Ascomycota</taxon>
        <taxon>Pezizomycotina</taxon>
        <taxon>Sordariomycetes</taxon>
        <taxon>Hypocreomycetidae</taxon>
        <taxon>Hypocreales</taxon>
        <taxon>Ophiocordycipitaceae</taxon>
        <taxon>Purpureocillium</taxon>
    </lineage>
</organism>
<feature type="compositionally biased region" description="Acidic residues" evidence="1">
    <location>
        <begin position="676"/>
        <end position="687"/>
    </location>
</feature>
<proteinExistence type="predicted"/>